<dbReference type="SUPFAM" id="SSF101478">
    <property type="entry name" value="ADP-ribosylglycohydrolase"/>
    <property type="match status" value="1"/>
</dbReference>
<evidence type="ECO:0000256" key="2">
    <source>
        <dbReference type="ARBA" id="ARBA00022801"/>
    </source>
</evidence>
<comment type="cofactor">
    <cofactor evidence="3">
        <name>Mg(2+)</name>
        <dbReference type="ChEBI" id="CHEBI:18420"/>
    </cofactor>
    <text evidence="3">Binds 2 magnesium ions per subunit.</text>
</comment>
<feature type="binding site" evidence="3">
    <location>
        <position position="49"/>
    </location>
    <ligand>
        <name>Mg(2+)</name>
        <dbReference type="ChEBI" id="CHEBI:18420"/>
        <label>1</label>
    </ligand>
</feature>
<sequence>MNGKFRGCLLGGAIGDSIGWKVEFLTYKEILRQGLKKISKLERNAEITDDTQLTLFTAEGLILACSSGTSALLDISYVVQKVYEAYRRWLYTQGYRVEIREEGWLCAVKQLHVQRAPGATCISALMSGRMGTIEEPINNSKGSGGIMRIAPVGLLFPKDLAFELGCKIAAITHGHPSGYYPAGTLAYIISALLEENDLSKVISEILSILQKHKGTEETIEAIEKAIKYSKRSGDDFSNITELGQGWTAEEALSIAVYCALKYQHNFKKAVLTAVIHDGDSDTTGAITGNILGVYHGVKCIPWSWRRVELTSIILRTSDYLEKLRKIFVADKPKLWYK</sequence>
<dbReference type="PANTHER" id="PTHR16222:SF24">
    <property type="entry name" value="ADP-RIBOSYLHYDROLASE ARH3"/>
    <property type="match status" value="1"/>
</dbReference>
<evidence type="ECO:0000256" key="1">
    <source>
        <dbReference type="ARBA" id="ARBA00010702"/>
    </source>
</evidence>
<reference evidence="4 5" key="2">
    <citation type="journal article" date="2011" name="J. Bacteriol.">
        <title>Complete genome sequences for the anaerobic, extremely thermophilic plant biomass-degrading bacteria Caldicellulosiruptor hydrothermalis, Caldicellulosiruptor kristjanssonii, Caldicellulosiruptor kronotskyensis, Caldicellulosiruptor owensenis, and Caldicellulosiruptor lactoaceticus.</title>
        <authorList>
            <person name="Blumer-Schuette S.E."/>
            <person name="Ozdemir I."/>
            <person name="Mistry D."/>
            <person name="Lucas S."/>
            <person name="Lapidus A."/>
            <person name="Cheng J.F."/>
            <person name="Goodwin L.A."/>
            <person name="Pitluck S."/>
            <person name="Land M.L."/>
            <person name="Hauser L.J."/>
            <person name="Woyke T."/>
            <person name="Mikhailova N."/>
            <person name="Pati A."/>
            <person name="Kyrpides N.C."/>
            <person name="Ivanova N."/>
            <person name="Detter J.C."/>
            <person name="Walston-Davenport K."/>
            <person name="Han S."/>
            <person name="Adams M.W."/>
            <person name="Kelly R.M."/>
        </authorList>
    </citation>
    <scope>NUCLEOTIDE SEQUENCE [LARGE SCALE GENOMIC DNA]</scope>
    <source>
        <strain evidence="5">ATCC 700853 / DSM 12137 / I77R1B</strain>
    </source>
</reference>
<reference key="1">
    <citation type="submission" date="2010-11" db="EMBL/GenBank/DDBJ databases">
        <title>Complete sequence of chromosome of Caldicellulosiruptor kristjanssonii 177R1B.</title>
        <authorList>
            <consortium name="US DOE Joint Genome Institute"/>
            <person name="Lucas S."/>
            <person name="Copeland A."/>
            <person name="Lapidus A."/>
            <person name="Cheng J.-F."/>
            <person name="Bruce D."/>
            <person name="Goodwin L."/>
            <person name="Pitluck S."/>
            <person name="Davenport K."/>
            <person name="Detter J.C."/>
            <person name="Han C."/>
            <person name="Tapia R."/>
            <person name="Land M."/>
            <person name="Hauser L."/>
            <person name="Jeffries C."/>
            <person name="Kyrpides N."/>
            <person name="Ivanova N."/>
            <person name="Mikhailova N."/>
            <person name="Blumer-Schuette S.E."/>
            <person name="Kelly R.M."/>
            <person name="Woyke T."/>
        </authorList>
    </citation>
    <scope>NUCLEOTIDE SEQUENCE</scope>
    <source>
        <strain>177R1B</strain>
    </source>
</reference>
<dbReference type="InterPro" id="IPR036705">
    <property type="entry name" value="Ribosyl_crysJ1_sf"/>
</dbReference>
<feature type="binding site" evidence="3">
    <location>
        <position position="279"/>
    </location>
    <ligand>
        <name>Mg(2+)</name>
        <dbReference type="ChEBI" id="CHEBI:18420"/>
        <label>1</label>
    </ligand>
</feature>
<dbReference type="AlphaFoldDB" id="E4S5B2"/>
<dbReference type="Gene3D" id="1.10.4080.10">
    <property type="entry name" value="ADP-ribosylation/Crystallin J1"/>
    <property type="match status" value="1"/>
</dbReference>
<dbReference type="GO" id="GO:0016787">
    <property type="term" value="F:hydrolase activity"/>
    <property type="evidence" value="ECO:0007669"/>
    <property type="project" value="UniProtKB-KW"/>
</dbReference>
<feature type="binding site" evidence="3">
    <location>
        <position position="50"/>
    </location>
    <ligand>
        <name>Mg(2+)</name>
        <dbReference type="ChEBI" id="CHEBI:18420"/>
        <label>1</label>
    </ligand>
</feature>
<keyword evidence="3" id="KW-0460">Magnesium</keyword>
<dbReference type="InterPro" id="IPR005502">
    <property type="entry name" value="Ribosyl_crysJ1"/>
</dbReference>
<keyword evidence="5" id="KW-1185">Reference proteome</keyword>
<feature type="binding site" evidence="3">
    <location>
        <position position="48"/>
    </location>
    <ligand>
        <name>Mg(2+)</name>
        <dbReference type="ChEBI" id="CHEBI:18420"/>
        <label>1</label>
    </ligand>
</feature>
<feature type="binding site" evidence="3">
    <location>
        <position position="281"/>
    </location>
    <ligand>
        <name>Mg(2+)</name>
        <dbReference type="ChEBI" id="CHEBI:18420"/>
        <label>1</label>
    </ligand>
</feature>
<proteinExistence type="inferred from homology"/>
<name>E4S5B2_CALA7</name>
<comment type="similarity">
    <text evidence="1">Belongs to the ADP-ribosylglycohydrolase family.</text>
</comment>
<evidence type="ECO:0000313" key="4">
    <source>
        <dbReference type="EMBL" id="ADQ41546.1"/>
    </source>
</evidence>
<organism evidence="4 5">
    <name type="scientific">Caldicellulosiruptor acetigenus (strain ATCC 700853 / DSM 12137 / I77R1B)</name>
    <name type="common">Caldicellulosiruptor kristjanssonii</name>
    <dbReference type="NCBI Taxonomy" id="632335"/>
    <lineage>
        <taxon>Bacteria</taxon>
        <taxon>Bacillati</taxon>
        <taxon>Bacillota</taxon>
        <taxon>Bacillota incertae sedis</taxon>
        <taxon>Caldicellulosiruptorales</taxon>
        <taxon>Caldicellulosiruptoraceae</taxon>
        <taxon>Caldicellulosiruptor</taxon>
    </lineage>
</organism>
<keyword evidence="3" id="KW-0479">Metal-binding</keyword>
<dbReference type="KEGG" id="cki:Calkr_2078"/>
<dbReference type="HOGENOM" id="CLU_024566_7_1_9"/>
<gene>
    <name evidence="4" type="ordered locus">Calkr_2078</name>
</gene>
<dbReference type="Pfam" id="PF03747">
    <property type="entry name" value="ADP_ribosyl_GH"/>
    <property type="match status" value="1"/>
</dbReference>
<dbReference type="InterPro" id="IPR050792">
    <property type="entry name" value="ADP-ribosylglycohydrolase"/>
</dbReference>
<dbReference type="PANTHER" id="PTHR16222">
    <property type="entry name" value="ADP-RIBOSYLGLYCOHYDROLASE"/>
    <property type="match status" value="1"/>
</dbReference>
<feature type="binding site" evidence="3">
    <location>
        <position position="282"/>
    </location>
    <ligand>
        <name>Mg(2+)</name>
        <dbReference type="ChEBI" id="CHEBI:18420"/>
        <label>1</label>
    </ligand>
</feature>
<dbReference type="GO" id="GO:0046872">
    <property type="term" value="F:metal ion binding"/>
    <property type="evidence" value="ECO:0007669"/>
    <property type="project" value="UniProtKB-KW"/>
</dbReference>
<accession>E4S5B2</accession>
<dbReference type="eggNOG" id="COG1397">
    <property type="taxonomic scope" value="Bacteria"/>
</dbReference>
<dbReference type="OrthoDB" id="9798107at2"/>
<dbReference type="EMBL" id="CP002326">
    <property type="protein sequence ID" value="ADQ41546.1"/>
    <property type="molecule type" value="Genomic_DNA"/>
</dbReference>
<protein>
    <submittedName>
        <fullName evidence="4">ADP-ribosylation/Crystallin J1</fullName>
    </submittedName>
</protein>
<evidence type="ECO:0000256" key="3">
    <source>
        <dbReference type="PIRSR" id="PIRSR605502-1"/>
    </source>
</evidence>
<dbReference type="STRING" id="632335.Calkr_2078"/>
<evidence type="ECO:0000313" key="5">
    <source>
        <dbReference type="Proteomes" id="UP000009256"/>
    </source>
</evidence>
<dbReference type="Proteomes" id="UP000009256">
    <property type="component" value="Chromosome"/>
</dbReference>
<keyword evidence="2" id="KW-0378">Hydrolase</keyword>